<dbReference type="PANTHER" id="PTHR43777">
    <property type="entry name" value="MOLYBDENUM COFACTOR CYTIDYLYLTRANSFERASE"/>
    <property type="match status" value="1"/>
</dbReference>
<dbReference type="STRING" id="425514.SAMN05443550_108124"/>
<keyword evidence="2" id="KW-0548">Nucleotidyltransferase</keyword>
<dbReference type="InterPro" id="IPR029044">
    <property type="entry name" value="Nucleotide-diphossugar_trans"/>
</dbReference>
<name>A0A1H4FUQ6_9SPHI</name>
<dbReference type="RefSeq" id="WP_090557984.1">
    <property type="nucleotide sequence ID" value="NZ_FNRA01000008.1"/>
</dbReference>
<dbReference type="CDD" id="cd04182">
    <property type="entry name" value="GT_2_like_f"/>
    <property type="match status" value="1"/>
</dbReference>
<keyword evidence="2" id="KW-0808">Transferase</keyword>
<reference evidence="2 3" key="1">
    <citation type="submission" date="2016-10" db="EMBL/GenBank/DDBJ databases">
        <authorList>
            <person name="de Groot N.N."/>
        </authorList>
    </citation>
    <scope>NUCLEOTIDE SEQUENCE [LARGE SCALE GENOMIC DNA]</scope>
    <source>
        <strain evidence="2 3">DSM 19033</strain>
    </source>
</reference>
<dbReference type="Gene3D" id="3.90.550.10">
    <property type="entry name" value="Spore Coat Polysaccharide Biosynthesis Protein SpsA, Chain A"/>
    <property type="match status" value="1"/>
</dbReference>
<accession>A0A1H4FUQ6</accession>
<dbReference type="Pfam" id="PF12804">
    <property type="entry name" value="NTP_transf_3"/>
    <property type="match status" value="1"/>
</dbReference>
<feature type="domain" description="MobA-like NTP transferase" evidence="1">
    <location>
        <begin position="10"/>
        <end position="172"/>
    </location>
</feature>
<dbReference type="InterPro" id="IPR025877">
    <property type="entry name" value="MobA-like_NTP_Trfase"/>
</dbReference>
<dbReference type="AlphaFoldDB" id="A0A1H4FUQ6"/>
<organism evidence="2 3">
    <name type="scientific">Pedobacter hartonius</name>
    <dbReference type="NCBI Taxonomy" id="425514"/>
    <lineage>
        <taxon>Bacteria</taxon>
        <taxon>Pseudomonadati</taxon>
        <taxon>Bacteroidota</taxon>
        <taxon>Sphingobacteriia</taxon>
        <taxon>Sphingobacteriales</taxon>
        <taxon>Sphingobacteriaceae</taxon>
        <taxon>Pedobacter</taxon>
    </lineage>
</organism>
<gene>
    <name evidence="2" type="ORF">SAMN05443550_108124</name>
</gene>
<sequence length="199" mass="21749">MNSVTKYGIIILAAGPSSRLGQPKQLLSYQDKSLLMHTIDASKNAVDGSVLVILGGNYQLIAESIEHTGIRIVYNPDWEEGMSSSIRKGLQGLMDEHTDLEGVILTVCDQPFLTARVLTALQHKANITGKNIVASAYGGTLGTPVLFTRRHFDDLMALKGPEGAKKLLKKYDEELASVPFENGEIDIDTMDDYNRLTAL</sequence>
<dbReference type="EMBL" id="FNRA01000008">
    <property type="protein sequence ID" value="SEB00570.1"/>
    <property type="molecule type" value="Genomic_DNA"/>
</dbReference>
<dbReference type="Proteomes" id="UP000198850">
    <property type="component" value="Unassembled WGS sequence"/>
</dbReference>
<keyword evidence="3" id="KW-1185">Reference proteome</keyword>
<dbReference type="SUPFAM" id="SSF53448">
    <property type="entry name" value="Nucleotide-diphospho-sugar transferases"/>
    <property type="match status" value="1"/>
</dbReference>
<evidence type="ECO:0000259" key="1">
    <source>
        <dbReference type="Pfam" id="PF12804"/>
    </source>
</evidence>
<protein>
    <submittedName>
        <fullName evidence="2">Molybdenum cofactor cytidylyltransferase</fullName>
    </submittedName>
</protein>
<dbReference type="PANTHER" id="PTHR43777:SF1">
    <property type="entry name" value="MOLYBDENUM COFACTOR CYTIDYLYLTRANSFERASE"/>
    <property type="match status" value="1"/>
</dbReference>
<proteinExistence type="predicted"/>
<dbReference type="GO" id="GO:0016779">
    <property type="term" value="F:nucleotidyltransferase activity"/>
    <property type="evidence" value="ECO:0007669"/>
    <property type="project" value="UniProtKB-KW"/>
</dbReference>
<dbReference type="OrthoDB" id="9779263at2"/>
<evidence type="ECO:0000313" key="3">
    <source>
        <dbReference type="Proteomes" id="UP000198850"/>
    </source>
</evidence>
<evidence type="ECO:0000313" key="2">
    <source>
        <dbReference type="EMBL" id="SEB00570.1"/>
    </source>
</evidence>